<comment type="caution">
    <text evidence="1">The sequence shown here is derived from an EMBL/GenBank/DDBJ whole genome shotgun (WGS) entry which is preliminary data.</text>
</comment>
<evidence type="ECO:0000313" key="1">
    <source>
        <dbReference type="EMBL" id="MDN3612436.1"/>
    </source>
</evidence>
<keyword evidence="2" id="KW-1185">Reference proteome</keyword>
<dbReference type="RefSeq" id="WP_290313377.1">
    <property type="nucleotide sequence ID" value="NZ_JAUFQC010000027.1"/>
</dbReference>
<dbReference type="Proteomes" id="UP001238540">
    <property type="component" value="Unassembled WGS sequence"/>
</dbReference>
<name>A0ABT8BZB2_9VIBR</name>
<proteinExistence type="predicted"/>
<evidence type="ECO:0000313" key="2">
    <source>
        <dbReference type="Proteomes" id="UP001238540"/>
    </source>
</evidence>
<accession>A0ABT8BZB2</accession>
<reference evidence="2" key="1">
    <citation type="journal article" date="2019" name="Int. J. Syst. Evol. Microbiol.">
        <title>The Global Catalogue of Microorganisms (GCM) 10K type strain sequencing project: providing services to taxonomists for standard genome sequencing and annotation.</title>
        <authorList>
            <consortium name="The Broad Institute Genomics Platform"/>
            <consortium name="The Broad Institute Genome Sequencing Center for Infectious Disease"/>
            <person name="Wu L."/>
            <person name="Ma J."/>
        </authorList>
    </citation>
    <scope>NUCLEOTIDE SEQUENCE [LARGE SCALE GENOMIC DNA]</scope>
    <source>
        <strain evidence="2">CECT 7398</strain>
    </source>
</reference>
<dbReference type="EMBL" id="JAUFQC010000027">
    <property type="protein sequence ID" value="MDN3612436.1"/>
    <property type="molecule type" value="Genomic_DNA"/>
</dbReference>
<gene>
    <name evidence="1" type="ORF">QWZ16_22820</name>
</gene>
<protein>
    <submittedName>
        <fullName evidence="1">Uncharacterized protein</fullName>
    </submittedName>
</protein>
<sequence>MVVIPPVSLGNHTNSVYLYCSCGRDYVFHQFSHTDDIQFRHRFNGEVFTLTESQLKLFCELTVTNELELVYSSDDFKAKYGFELVKLFQSMDTH</sequence>
<organism evidence="1 2">
    <name type="scientific">Vibrio ostreicida</name>
    <dbReference type="NCBI Taxonomy" id="526588"/>
    <lineage>
        <taxon>Bacteria</taxon>
        <taxon>Pseudomonadati</taxon>
        <taxon>Pseudomonadota</taxon>
        <taxon>Gammaproteobacteria</taxon>
        <taxon>Vibrionales</taxon>
        <taxon>Vibrionaceae</taxon>
        <taxon>Vibrio</taxon>
    </lineage>
</organism>